<dbReference type="InterPro" id="IPR050403">
    <property type="entry name" value="Myosin_RLC"/>
</dbReference>
<evidence type="ECO:0000313" key="2">
    <source>
        <dbReference type="Ensembl" id="ENSGAGP00000010109.1"/>
    </source>
</evidence>
<accession>A0A452H623</accession>
<evidence type="ECO:0000256" key="1">
    <source>
        <dbReference type="ARBA" id="ARBA00022737"/>
    </source>
</evidence>
<reference evidence="3" key="1">
    <citation type="journal article" date="2017" name="PLoS ONE">
        <title>The Agassiz's desert tortoise genome provides a resource for the conservation of a threatened species.</title>
        <authorList>
            <person name="Tollis M."/>
            <person name="DeNardo D.F."/>
            <person name="Cornelius J.A."/>
            <person name="Dolby G.A."/>
            <person name="Edwards T."/>
            <person name="Henen B.T."/>
            <person name="Karl A.E."/>
            <person name="Murphy R.W."/>
            <person name="Kusumi K."/>
        </authorList>
    </citation>
    <scope>NUCLEOTIDE SEQUENCE [LARGE SCALE GENOMIC DNA]</scope>
</reference>
<reference evidence="2" key="2">
    <citation type="submission" date="2025-08" db="UniProtKB">
        <authorList>
            <consortium name="Ensembl"/>
        </authorList>
    </citation>
    <scope>IDENTIFICATION</scope>
</reference>
<sequence length="141" mass="15995">MCLHERNSADSKRATKRARSNHFIALFKNSKKAFSVKDQNRDCFLGEEDLHNIPASFEKTPTNGIPTQNHLVNSAFPTLFGDKLHGSDPEDVIRLLVLMLITMGDWLTDKVGELYREATIDQKKAISLSCILKHRAKDKDE</sequence>
<reference evidence="2" key="3">
    <citation type="submission" date="2025-09" db="UniProtKB">
        <authorList>
            <consortium name="Ensembl"/>
        </authorList>
    </citation>
    <scope>IDENTIFICATION</scope>
</reference>
<dbReference type="Ensembl" id="ENSGAGT00000011602.1">
    <property type="protein sequence ID" value="ENSGAGP00000010109.1"/>
    <property type="gene ID" value="ENSGAGG00000007929.1"/>
</dbReference>
<dbReference type="PANTHER" id="PTHR23049">
    <property type="entry name" value="MYOSIN REGULATORY LIGHT CHAIN 2"/>
    <property type="match status" value="1"/>
</dbReference>
<dbReference type="AlphaFoldDB" id="A0A452H623"/>
<protein>
    <submittedName>
        <fullName evidence="2">Uncharacterized protein</fullName>
    </submittedName>
</protein>
<proteinExistence type="predicted"/>
<keyword evidence="1" id="KW-0677">Repeat</keyword>
<evidence type="ECO:0000313" key="3">
    <source>
        <dbReference type="Proteomes" id="UP000291020"/>
    </source>
</evidence>
<organism evidence="2 3">
    <name type="scientific">Gopherus agassizii</name>
    <name type="common">Agassiz's desert tortoise</name>
    <dbReference type="NCBI Taxonomy" id="38772"/>
    <lineage>
        <taxon>Eukaryota</taxon>
        <taxon>Metazoa</taxon>
        <taxon>Chordata</taxon>
        <taxon>Craniata</taxon>
        <taxon>Vertebrata</taxon>
        <taxon>Euteleostomi</taxon>
        <taxon>Archelosauria</taxon>
        <taxon>Testudinata</taxon>
        <taxon>Testudines</taxon>
        <taxon>Cryptodira</taxon>
        <taxon>Durocryptodira</taxon>
        <taxon>Testudinoidea</taxon>
        <taxon>Testudinidae</taxon>
        <taxon>Gopherus</taxon>
    </lineage>
</organism>
<dbReference type="Proteomes" id="UP000291020">
    <property type="component" value="Unassembled WGS sequence"/>
</dbReference>
<keyword evidence="3" id="KW-1185">Reference proteome</keyword>
<name>A0A452H623_9SAUR</name>
<dbReference type="STRING" id="38772.ENSGAGP00000010109"/>